<dbReference type="InterPro" id="IPR057661">
    <property type="entry name" value="RsdA/BaiN/AoA(So)_Rossmann"/>
</dbReference>
<comment type="cofactor">
    <cofactor evidence="1">
        <name>FAD</name>
        <dbReference type="ChEBI" id="CHEBI:57692"/>
    </cofactor>
</comment>
<evidence type="ECO:0000259" key="4">
    <source>
        <dbReference type="Pfam" id="PF03486"/>
    </source>
</evidence>
<dbReference type="SUPFAM" id="SSF160996">
    <property type="entry name" value="HI0933 insert domain-like"/>
    <property type="match status" value="1"/>
</dbReference>
<dbReference type="InterPro" id="IPR055178">
    <property type="entry name" value="RsdA/BaiN/AoA(So)-like_dom"/>
</dbReference>
<dbReference type="Pfam" id="PF03486">
    <property type="entry name" value="HI0933_like"/>
    <property type="match status" value="1"/>
</dbReference>
<evidence type="ECO:0000259" key="5">
    <source>
        <dbReference type="Pfam" id="PF22780"/>
    </source>
</evidence>
<evidence type="ECO:0000313" key="6">
    <source>
        <dbReference type="EMBL" id="GAG74503.1"/>
    </source>
</evidence>
<dbReference type="Gene3D" id="3.50.50.60">
    <property type="entry name" value="FAD/NAD(P)-binding domain"/>
    <property type="match status" value="1"/>
</dbReference>
<feature type="domain" description="RsdA/BaiN/AoA(So)-like insert" evidence="5">
    <location>
        <begin position="253"/>
        <end position="415"/>
    </location>
</feature>
<name>X1AQE7_9ZZZZ</name>
<dbReference type="SUPFAM" id="SSF51905">
    <property type="entry name" value="FAD/NAD(P)-binding domain"/>
    <property type="match status" value="1"/>
</dbReference>
<protein>
    <recommendedName>
        <fullName evidence="7">FAD-dependent oxidoreductase 2 FAD binding domain-containing protein</fullName>
    </recommendedName>
</protein>
<dbReference type="Pfam" id="PF22780">
    <property type="entry name" value="HI0933_like_1st"/>
    <property type="match status" value="1"/>
</dbReference>
<gene>
    <name evidence="6" type="ORF">S01H4_03097</name>
</gene>
<reference evidence="6" key="1">
    <citation type="journal article" date="2014" name="Front. Microbiol.">
        <title>High frequency of phylogenetically diverse reductive dehalogenase-homologous genes in deep subseafloor sedimentary metagenomes.</title>
        <authorList>
            <person name="Kawai M."/>
            <person name="Futagami T."/>
            <person name="Toyoda A."/>
            <person name="Takaki Y."/>
            <person name="Nishi S."/>
            <person name="Hori S."/>
            <person name="Arai W."/>
            <person name="Tsubouchi T."/>
            <person name="Morono Y."/>
            <person name="Uchiyama I."/>
            <person name="Ito T."/>
            <person name="Fujiyama A."/>
            <person name="Inagaki F."/>
            <person name="Takami H."/>
        </authorList>
    </citation>
    <scope>NUCLEOTIDE SEQUENCE</scope>
    <source>
        <strain evidence="6">Expedition CK06-06</strain>
    </source>
</reference>
<proteinExistence type="predicted"/>
<dbReference type="EMBL" id="BART01000728">
    <property type="protein sequence ID" value="GAG74503.1"/>
    <property type="molecule type" value="Genomic_DNA"/>
</dbReference>
<dbReference type="InterPro" id="IPR004792">
    <property type="entry name" value="BaiN-like"/>
</dbReference>
<evidence type="ECO:0000256" key="3">
    <source>
        <dbReference type="ARBA" id="ARBA00022827"/>
    </source>
</evidence>
<dbReference type="Gene3D" id="2.40.30.10">
    <property type="entry name" value="Translation factors"/>
    <property type="match status" value="1"/>
</dbReference>
<dbReference type="InterPro" id="IPR023166">
    <property type="entry name" value="BaiN-like_dom_sf"/>
</dbReference>
<dbReference type="AlphaFoldDB" id="X1AQE7"/>
<dbReference type="InterPro" id="IPR036188">
    <property type="entry name" value="FAD/NAD-bd_sf"/>
</dbReference>
<dbReference type="PANTHER" id="PTHR42887">
    <property type="entry name" value="OS12G0638800 PROTEIN"/>
    <property type="match status" value="1"/>
</dbReference>
<feature type="domain" description="RsdA/BaiN/AoA(So)-like Rossmann fold-like" evidence="4">
    <location>
        <begin position="65"/>
        <end position="468"/>
    </location>
</feature>
<sequence length="468" mass="52232">MKNKYLFSFKIVSKESSPDTIVLGLVKMDKFYPDKQKKNLPKDRPLVWSEGEKDVLAMKDNNSFDIAVIGGGPAGMMAADRAAELGAKVVLIEKNETLGKKLLITGKGRCNFTHNEFDIKKFAEKFGRNGRFLYSALALFVAREVIDFFESRGVKGKVEQGDRVFPEKGNTQDILNTLVKYLAEGKVSILFNSEVIGFKQEKGKISQVLLQDRQISADKYIICVGGKAYPQTGSTGDGYQWVEQLGHTVIPPVPALNPVKTSEKWVKELQDLSLKNVSLKLFQNGKKQDERFGEMLFTHFGVSGPIVMDMSKNIGALLKNGPVKLILDLKPALDFKKLDKRIQRDFQEFRGRIFKNSLKGLLPLSMIPVIIKLSGIEPEKKVDYISREERNKLVHLLKELELTPTGLLGFKWSIVTSGGVALKEVNPNTMGSKKIENLYFAGEILDLDGPSGGYNLQECWSTGYLAGQ</sequence>
<evidence type="ECO:0000256" key="2">
    <source>
        <dbReference type="ARBA" id="ARBA00022630"/>
    </source>
</evidence>
<dbReference type="PRINTS" id="PR00368">
    <property type="entry name" value="FADPNR"/>
</dbReference>
<keyword evidence="2" id="KW-0285">Flavoprotein</keyword>
<keyword evidence="3" id="KW-0274">FAD</keyword>
<dbReference type="PANTHER" id="PTHR42887:SF2">
    <property type="entry name" value="OS12G0638800 PROTEIN"/>
    <property type="match status" value="1"/>
</dbReference>
<dbReference type="NCBIfam" id="TIGR00275">
    <property type="entry name" value="aminoacetone oxidase family FAD-binding enzyme"/>
    <property type="match status" value="1"/>
</dbReference>
<dbReference type="PRINTS" id="PR00411">
    <property type="entry name" value="PNDRDTASEI"/>
</dbReference>
<feature type="non-terminal residue" evidence="6">
    <location>
        <position position="468"/>
    </location>
</feature>
<evidence type="ECO:0000256" key="1">
    <source>
        <dbReference type="ARBA" id="ARBA00001974"/>
    </source>
</evidence>
<evidence type="ECO:0008006" key="7">
    <source>
        <dbReference type="Google" id="ProtNLM"/>
    </source>
</evidence>
<organism evidence="6">
    <name type="scientific">marine sediment metagenome</name>
    <dbReference type="NCBI Taxonomy" id="412755"/>
    <lineage>
        <taxon>unclassified sequences</taxon>
        <taxon>metagenomes</taxon>
        <taxon>ecological metagenomes</taxon>
    </lineage>
</organism>
<accession>X1AQE7</accession>
<dbReference type="Gene3D" id="1.10.8.260">
    <property type="entry name" value="HI0933 insert domain-like"/>
    <property type="match status" value="1"/>
</dbReference>
<comment type="caution">
    <text evidence="6">The sequence shown here is derived from an EMBL/GenBank/DDBJ whole genome shotgun (WGS) entry which is preliminary data.</text>
</comment>